<comment type="caution">
    <text evidence="4">The sequence shown here is derived from an EMBL/GenBank/DDBJ whole genome shotgun (WGS) entry which is preliminary data.</text>
</comment>
<feature type="domain" description="Mce/MlaD" evidence="3">
    <location>
        <begin position="49"/>
        <end position="131"/>
    </location>
</feature>
<evidence type="ECO:0000259" key="3">
    <source>
        <dbReference type="Pfam" id="PF02470"/>
    </source>
</evidence>
<sequence>MTEIATGTFTSNTVQWRNLRTGILFVIGVAVMAFLALVIGRNTSALSKKVTYKIFVPDIGGLAENNLVSVAGKKVGTVLSLDFASLNDTTIGVEVTLLINQEYAYLFREGSKATITGRGVLGDKLVAVVPGHGKPLAPGSYLEYEATTGLETVLGSVAHTIDSVNALLSKINRGEGTLGKLLTSEELLQQLQHTLSNLERATAALTQGNGLVPYLLNERSLARNLESTMRNFEEISQALKKGEGTLGKLLVDDSFYKNLNTIAQRLDTLITRLENPNGTLSKLTTDGALYKNLNSTAIALDSLLNDLRKNPSRYVTIRVF</sequence>
<accession>A0A395LZT3</accession>
<evidence type="ECO:0000313" key="4">
    <source>
        <dbReference type="EMBL" id="RFM24040.1"/>
    </source>
</evidence>
<keyword evidence="2" id="KW-0812">Transmembrane</keyword>
<keyword evidence="1" id="KW-0175">Coiled coil</keyword>
<dbReference type="InterPro" id="IPR052336">
    <property type="entry name" value="MlaD_Phospholipid_Transporter"/>
</dbReference>
<proteinExistence type="predicted"/>
<dbReference type="InterPro" id="IPR003399">
    <property type="entry name" value="Mce/MlaD"/>
</dbReference>
<dbReference type="PANTHER" id="PTHR33371:SF4">
    <property type="entry name" value="INTERMEMBRANE PHOSPHOLIPID TRANSPORT SYSTEM BINDING PROTEIN MLAD"/>
    <property type="match status" value="1"/>
</dbReference>
<name>A0A395LZT3_9BACT</name>
<dbReference type="EMBL" id="PHFL01000049">
    <property type="protein sequence ID" value="RFM24040.1"/>
    <property type="molecule type" value="Genomic_DNA"/>
</dbReference>
<feature type="coiled-coil region" evidence="1">
    <location>
        <begin position="181"/>
        <end position="208"/>
    </location>
</feature>
<organism evidence="4 5">
    <name type="scientific">Candidatus Thermochlorobacter aerophilus</name>
    <dbReference type="NCBI Taxonomy" id="1868324"/>
    <lineage>
        <taxon>Bacteria</taxon>
        <taxon>Pseudomonadati</taxon>
        <taxon>Chlorobiota</taxon>
        <taxon>Chlorobiia</taxon>
        <taxon>Chlorobiales</taxon>
        <taxon>Candidatus Thermochlorobacteriaceae</taxon>
        <taxon>Candidatus Thermochlorobacter</taxon>
    </lineage>
</organism>
<dbReference type="Proteomes" id="UP000266389">
    <property type="component" value="Unassembled WGS sequence"/>
</dbReference>
<dbReference type="Pfam" id="PF02470">
    <property type="entry name" value="MlaD"/>
    <property type="match status" value="1"/>
</dbReference>
<reference evidence="4 5" key="1">
    <citation type="journal article" date="2011" name="ISME J.">
        <title>Community ecology of hot spring cyanobacterial mats: predominant populations and their functional potential.</title>
        <authorList>
            <person name="Klatt C.G."/>
            <person name="Wood J.M."/>
            <person name="Rusch D.B."/>
            <person name="Bateson M.M."/>
            <person name="Hamamura N."/>
            <person name="Heidelberg J.F."/>
            <person name="Grossman A.R."/>
            <person name="Bhaya D."/>
            <person name="Cohan F.M."/>
            <person name="Kuhl M."/>
            <person name="Bryant D.A."/>
            <person name="Ward D.M."/>
        </authorList>
    </citation>
    <scope>NUCLEOTIDE SEQUENCE [LARGE SCALE GENOMIC DNA]</scope>
    <source>
        <strain evidence="4">OS</strain>
    </source>
</reference>
<gene>
    <name evidence="4" type="ORF">D0433_08040</name>
</gene>
<protein>
    <submittedName>
        <fullName evidence="4">MCE family protein</fullName>
    </submittedName>
</protein>
<dbReference type="AlphaFoldDB" id="A0A395LZT3"/>
<evidence type="ECO:0000256" key="1">
    <source>
        <dbReference type="SAM" id="Coils"/>
    </source>
</evidence>
<evidence type="ECO:0000256" key="2">
    <source>
        <dbReference type="SAM" id="Phobius"/>
    </source>
</evidence>
<feature type="transmembrane region" description="Helical" evidence="2">
    <location>
        <begin position="19"/>
        <end position="39"/>
    </location>
</feature>
<keyword evidence="2" id="KW-0472">Membrane</keyword>
<evidence type="ECO:0000313" key="5">
    <source>
        <dbReference type="Proteomes" id="UP000266389"/>
    </source>
</evidence>
<keyword evidence="2" id="KW-1133">Transmembrane helix</keyword>
<dbReference type="PANTHER" id="PTHR33371">
    <property type="entry name" value="INTERMEMBRANE PHOSPHOLIPID TRANSPORT SYSTEM BINDING PROTEIN MLAD-RELATED"/>
    <property type="match status" value="1"/>
</dbReference>